<evidence type="ECO:0000256" key="1">
    <source>
        <dbReference type="ARBA" id="ARBA00004651"/>
    </source>
</evidence>
<feature type="transmembrane region" description="Helical" evidence="9">
    <location>
        <begin position="12"/>
        <end position="30"/>
    </location>
</feature>
<dbReference type="OMA" id="LWPEMAP"/>
<dbReference type="PROSITE" id="PS50928">
    <property type="entry name" value="ABC_TM1"/>
    <property type="match status" value="1"/>
</dbReference>
<evidence type="ECO:0000256" key="4">
    <source>
        <dbReference type="ARBA" id="ARBA00022596"/>
    </source>
</evidence>
<dbReference type="GO" id="GO:0015675">
    <property type="term" value="P:nickel cation transport"/>
    <property type="evidence" value="ECO:0007669"/>
    <property type="project" value="UniProtKB-KW"/>
</dbReference>
<dbReference type="InterPro" id="IPR035906">
    <property type="entry name" value="MetI-like_sf"/>
</dbReference>
<keyword evidence="3" id="KW-1003">Cell membrane</keyword>
<feature type="transmembrane region" description="Helical" evidence="9">
    <location>
        <begin position="183"/>
        <end position="208"/>
    </location>
</feature>
<dbReference type="RefSeq" id="WP_002479060.1">
    <property type="nucleotide sequence ID" value="NZ_AP021848.1"/>
</dbReference>
<dbReference type="GO" id="GO:0055085">
    <property type="term" value="P:transmembrane transport"/>
    <property type="evidence" value="ECO:0007669"/>
    <property type="project" value="InterPro"/>
</dbReference>
<keyword evidence="4" id="KW-0533">Nickel</keyword>
<reference evidence="12 13" key="1">
    <citation type="journal article" date="2019" name="Sci. Transl. Med.">
        <title>Quorum sensing between bacterial species on the skin protects against epidermal injury in atopic dermatitis.</title>
        <authorList>
            <person name="Williams M.R."/>
        </authorList>
    </citation>
    <scope>NUCLEOTIDE SEQUENCE [LARGE SCALE GENOMIC DNA]</scope>
    <source>
        <strain evidence="12 13">E7</strain>
    </source>
</reference>
<evidence type="ECO:0000256" key="5">
    <source>
        <dbReference type="ARBA" id="ARBA00022692"/>
    </source>
</evidence>
<comment type="similarity">
    <text evidence="9">Belongs to the binding-protein-dependent transport system permease family.</text>
</comment>
<dbReference type="SUPFAM" id="SSF161098">
    <property type="entry name" value="MetI-like"/>
    <property type="match status" value="1"/>
</dbReference>
<evidence type="ECO:0000256" key="2">
    <source>
        <dbReference type="ARBA" id="ARBA00022448"/>
    </source>
</evidence>
<sequence>MKYSHVNWQWRIIGVSLIGALYIAVFGWNSKPSEHLAPPSLQHLLGTDQLGRDMFTRMIIGSGVTLGLTVVVVVLSVSIGLIFGMMAGLMGRWFDKLCMFVADLLLAIPSFIIALVILGLVSDSMIGLLCALVIGWLGRYLRYFRNLTRDIQKEPFIQYAVLSGNSNVQTLYAHMLPHLLSKIMALVTADFGKIMLSISGLAFLGLGVKPPIPELGTILFDGKSYLTIAPWLFFFPGILLGGYALLFQIINNKIIK</sequence>
<feature type="domain" description="ABC transmembrane type-1" evidence="10">
    <location>
        <begin position="66"/>
        <end position="251"/>
    </location>
</feature>
<evidence type="ECO:0000256" key="9">
    <source>
        <dbReference type="RuleBase" id="RU363032"/>
    </source>
</evidence>
<dbReference type="InterPro" id="IPR000515">
    <property type="entry name" value="MetI-like"/>
</dbReference>
<dbReference type="Proteomes" id="UP000325462">
    <property type="component" value="Chromosome"/>
</dbReference>
<dbReference type="Gene3D" id="1.10.3720.10">
    <property type="entry name" value="MetI-like"/>
    <property type="match status" value="1"/>
</dbReference>
<keyword evidence="2 9" id="KW-0813">Transport</keyword>
<evidence type="ECO:0000256" key="6">
    <source>
        <dbReference type="ARBA" id="ARBA00022989"/>
    </source>
</evidence>
<feature type="transmembrane region" description="Helical" evidence="9">
    <location>
        <begin position="124"/>
        <end position="141"/>
    </location>
</feature>
<organism evidence="12 13">
    <name type="scientific">Staphylococcus lugdunensis</name>
    <dbReference type="NCBI Taxonomy" id="28035"/>
    <lineage>
        <taxon>Bacteria</taxon>
        <taxon>Bacillati</taxon>
        <taxon>Bacillota</taxon>
        <taxon>Bacilli</taxon>
        <taxon>Bacillales</taxon>
        <taxon>Staphylococcaceae</taxon>
        <taxon>Staphylococcus</taxon>
    </lineage>
</organism>
<evidence type="ECO:0000313" key="13">
    <source>
        <dbReference type="Proteomes" id="UP000293637"/>
    </source>
</evidence>
<evidence type="ECO:0000256" key="7">
    <source>
        <dbReference type="ARBA" id="ARBA00023112"/>
    </source>
</evidence>
<dbReference type="GO" id="GO:0005886">
    <property type="term" value="C:plasma membrane"/>
    <property type="evidence" value="ECO:0007669"/>
    <property type="project" value="UniProtKB-SubCell"/>
</dbReference>
<dbReference type="EMBL" id="SCHB01000003">
    <property type="protein sequence ID" value="TBW72598.1"/>
    <property type="molecule type" value="Genomic_DNA"/>
</dbReference>
<evidence type="ECO:0000313" key="12">
    <source>
        <dbReference type="EMBL" id="TBW72598.1"/>
    </source>
</evidence>
<keyword evidence="8 9" id="KW-0472">Membrane</keyword>
<dbReference type="GeneID" id="58090926"/>
<dbReference type="EMBL" id="CP041722">
    <property type="protein sequence ID" value="QEX37875.1"/>
    <property type="molecule type" value="Genomic_DNA"/>
</dbReference>
<dbReference type="InterPro" id="IPR050366">
    <property type="entry name" value="BP-dependent_transpt_permease"/>
</dbReference>
<dbReference type="PANTHER" id="PTHR43386:SF1">
    <property type="entry name" value="D,D-DIPEPTIDE TRANSPORT SYSTEM PERMEASE PROTEIN DDPC-RELATED"/>
    <property type="match status" value="1"/>
</dbReference>
<evidence type="ECO:0000313" key="11">
    <source>
        <dbReference type="EMBL" id="QEX37875.1"/>
    </source>
</evidence>
<feature type="transmembrane region" description="Helical" evidence="9">
    <location>
        <begin position="97"/>
        <end position="118"/>
    </location>
</feature>
<gene>
    <name evidence="12" type="ORF">EQ812_06385</name>
    <name evidence="11" type="ORF">FO454_02645</name>
</gene>
<evidence type="ECO:0000256" key="8">
    <source>
        <dbReference type="ARBA" id="ARBA00023136"/>
    </source>
</evidence>
<protein>
    <submittedName>
        <fullName evidence="12">ABC transporter permease</fullName>
    </submittedName>
</protein>
<reference evidence="11 14" key="2">
    <citation type="submission" date="2019-07" db="EMBL/GenBank/DDBJ databases">
        <title>Comparative genome analysis of staphylococcus lugdunensis shows clonal complex-dependent diversity of the putative virulence factor, ess/type vii locus.</title>
        <authorList>
            <person name="Lebeurre J."/>
            <person name="Dahyot S."/>
            <person name="Diene S."/>
            <person name="Paulay A."/>
            <person name="Aubourg M."/>
            <person name="Argemi X."/>
            <person name="Giard J.-C."/>
            <person name="Tournier I."/>
            <person name="Francois P."/>
            <person name="Pestel-Caron M."/>
        </authorList>
    </citation>
    <scope>NUCLEOTIDE SEQUENCE [LARGE SCALE GENOMIC DNA]</scope>
    <source>
        <strain evidence="11 14">SL13</strain>
    </source>
</reference>
<keyword evidence="14" id="KW-1185">Reference proteome</keyword>
<dbReference type="Proteomes" id="UP000293637">
    <property type="component" value="Unassembled WGS sequence"/>
</dbReference>
<dbReference type="PANTHER" id="PTHR43386">
    <property type="entry name" value="OLIGOPEPTIDE TRANSPORT SYSTEM PERMEASE PROTEIN APPC"/>
    <property type="match status" value="1"/>
</dbReference>
<dbReference type="Pfam" id="PF00528">
    <property type="entry name" value="BPD_transp_1"/>
    <property type="match status" value="1"/>
</dbReference>
<evidence type="ECO:0000259" key="10">
    <source>
        <dbReference type="PROSITE" id="PS50928"/>
    </source>
</evidence>
<comment type="subcellular location">
    <subcellularLocation>
        <location evidence="1 9">Cell membrane</location>
        <topology evidence="1 9">Multi-pass membrane protein</topology>
    </subcellularLocation>
</comment>
<accession>A0A292DHT1</accession>
<keyword evidence="5 9" id="KW-0812">Transmembrane</keyword>
<keyword evidence="7" id="KW-0921">Nickel transport</keyword>
<keyword evidence="6 9" id="KW-1133">Transmembrane helix</keyword>
<evidence type="ECO:0000256" key="3">
    <source>
        <dbReference type="ARBA" id="ARBA00022475"/>
    </source>
</evidence>
<keyword evidence="7" id="KW-0406">Ion transport</keyword>
<dbReference type="CDD" id="cd06261">
    <property type="entry name" value="TM_PBP2"/>
    <property type="match status" value="1"/>
</dbReference>
<evidence type="ECO:0000313" key="14">
    <source>
        <dbReference type="Proteomes" id="UP000325462"/>
    </source>
</evidence>
<name>A0A292DHT1_STALU</name>
<feature type="transmembrane region" description="Helical" evidence="9">
    <location>
        <begin position="59"/>
        <end position="85"/>
    </location>
</feature>
<dbReference type="AlphaFoldDB" id="A0A292DHT1"/>
<proteinExistence type="inferred from homology"/>
<feature type="transmembrane region" description="Helical" evidence="9">
    <location>
        <begin position="228"/>
        <end position="250"/>
    </location>
</feature>